<dbReference type="EMBL" id="DRKP01000099">
    <property type="protein sequence ID" value="HEB96499.1"/>
    <property type="molecule type" value="Genomic_DNA"/>
</dbReference>
<accession>A0A831W3C7</accession>
<reference evidence="1" key="1">
    <citation type="journal article" date="2020" name="mSystems">
        <title>Genome- and Community-Level Interaction Insights into Carbon Utilization and Element Cycling Functions of Hydrothermarchaeota in Hydrothermal Sediment.</title>
        <authorList>
            <person name="Zhou Z."/>
            <person name="Liu Y."/>
            <person name="Xu W."/>
            <person name="Pan J."/>
            <person name="Luo Z.H."/>
            <person name="Li M."/>
        </authorList>
    </citation>
    <scope>NUCLEOTIDE SEQUENCE [LARGE SCALE GENOMIC DNA]</scope>
    <source>
        <strain evidence="1">HyVt-443</strain>
    </source>
</reference>
<protein>
    <recommendedName>
        <fullName evidence="2">SRPBCC domain-containing protein</fullName>
    </recommendedName>
</protein>
<dbReference type="AlphaFoldDB" id="A0A831W3C7"/>
<sequence>MEFFAQVPAPAATPEQLQTLLTIADLPRWCASLYAVRRANGQRGEIETLWGVFEVTREPIRGGVRFSLPGCPNAFTWSVTTGLPPEPGTIVVHATINRTGHDPDFIESIETFVSDWGTGLRQGLTG</sequence>
<organism evidence="1">
    <name type="scientific">Sedimenticola thiotaurini</name>
    <dbReference type="NCBI Taxonomy" id="1543721"/>
    <lineage>
        <taxon>Bacteria</taxon>
        <taxon>Pseudomonadati</taxon>
        <taxon>Pseudomonadota</taxon>
        <taxon>Gammaproteobacteria</taxon>
        <taxon>Chromatiales</taxon>
        <taxon>Sedimenticolaceae</taxon>
        <taxon>Sedimenticola</taxon>
    </lineage>
</organism>
<proteinExistence type="predicted"/>
<gene>
    <name evidence="1" type="ORF">ENI96_08730</name>
</gene>
<comment type="caution">
    <text evidence="1">The sequence shown here is derived from an EMBL/GenBank/DDBJ whole genome shotgun (WGS) entry which is preliminary data.</text>
</comment>
<dbReference type="Proteomes" id="UP000886251">
    <property type="component" value="Unassembled WGS sequence"/>
</dbReference>
<evidence type="ECO:0000313" key="1">
    <source>
        <dbReference type="EMBL" id="HEB96499.1"/>
    </source>
</evidence>
<evidence type="ECO:0008006" key="2">
    <source>
        <dbReference type="Google" id="ProtNLM"/>
    </source>
</evidence>
<name>A0A831W3C7_9GAMM</name>